<dbReference type="InterPro" id="IPR035986">
    <property type="entry name" value="PKD_dom_sf"/>
</dbReference>
<dbReference type="Proteomes" id="UP000321386">
    <property type="component" value="Unassembled WGS sequence"/>
</dbReference>
<comment type="caution">
    <text evidence="2">The sequence shown here is derived from an EMBL/GenBank/DDBJ whole genome shotgun (WGS) entry which is preliminary data.</text>
</comment>
<evidence type="ECO:0000313" key="3">
    <source>
        <dbReference type="Proteomes" id="UP000321386"/>
    </source>
</evidence>
<keyword evidence="3" id="KW-1185">Reference proteome</keyword>
<dbReference type="PROSITE" id="PS50093">
    <property type="entry name" value="PKD"/>
    <property type="match status" value="1"/>
</dbReference>
<name>A0A510UXU1_9CELL</name>
<sequence>MLVTKPVIVFTEPADREFSVALLDAYDVDVIVSPREYSWTFGDGETLTTTDPGRPYPAFDLTHKYSQLGTAQISLTTTWTAKYRVDTDPLLLWRDADGNAVTVHAGVEFEVIELRSKLVG</sequence>
<dbReference type="Pfam" id="PF00801">
    <property type="entry name" value="PKD"/>
    <property type="match status" value="1"/>
</dbReference>
<dbReference type="GO" id="GO:0005975">
    <property type="term" value="P:carbohydrate metabolic process"/>
    <property type="evidence" value="ECO:0007669"/>
    <property type="project" value="UniProtKB-ARBA"/>
</dbReference>
<dbReference type="InterPro" id="IPR000601">
    <property type="entry name" value="PKD_dom"/>
</dbReference>
<dbReference type="EMBL" id="BJUA01000036">
    <property type="protein sequence ID" value="GEK19468.1"/>
    <property type="molecule type" value="Genomic_DNA"/>
</dbReference>
<dbReference type="InterPro" id="IPR013783">
    <property type="entry name" value="Ig-like_fold"/>
</dbReference>
<dbReference type="OrthoDB" id="5192284at2"/>
<proteinExistence type="predicted"/>
<accession>A0A510UXU1</accession>
<dbReference type="SUPFAM" id="SSF49299">
    <property type="entry name" value="PKD domain"/>
    <property type="match status" value="1"/>
</dbReference>
<organism evidence="2 3">
    <name type="scientific">Cellulomonas persica</name>
    <dbReference type="NCBI Taxonomy" id="76861"/>
    <lineage>
        <taxon>Bacteria</taxon>
        <taxon>Bacillati</taxon>
        <taxon>Actinomycetota</taxon>
        <taxon>Actinomycetes</taxon>
        <taxon>Micrococcales</taxon>
        <taxon>Cellulomonadaceae</taxon>
        <taxon>Cellulomonas</taxon>
    </lineage>
</organism>
<dbReference type="AlphaFoldDB" id="A0A510UXU1"/>
<evidence type="ECO:0000259" key="1">
    <source>
        <dbReference type="PROSITE" id="PS50093"/>
    </source>
</evidence>
<dbReference type="Gene3D" id="2.60.40.10">
    <property type="entry name" value="Immunoglobulins"/>
    <property type="match status" value="1"/>
</dbReference>
<dbReference type="RefSeq" id="WP_146807834.1">
    <property type="nucleotide sequence ID" value="NZ_BJUA01000036.1"/>
</dbReference>
<evidence type="ECO:0000313" key="2">
    <source>
        <dbReference type="EMBL" id="GEK19468.1"/>
    </source>
</evidence>
<gene>
    <name evidence="2" type="ORF">CPE01_32010</name>
</gene>
<feature type="domain" description="PKD" evidence="1">
    <location>
        <begin position="33"/>
        <end position="78"/>
    </location>
</feature>
<protein>
    <recommendedName>
        <fullName evidence="1">PKD domain-containing protein</fullName>
    </recommendedName>
</protein>
<reference evidence="2 3" key="1">
    <citation type="submission" date="2019-07" db="EMBL/GenBank/DDBJ databases">
        <title>Whole genome shotgun sequence of Cellulomonas persica NBRC 101101.</title>
        <authorList>
            <person name="Hosoyama A."/>
            <person name="Uohara A."/>
            <person name="Ohji S."/>
            <person name="Ichikawa N."/>
        </authorList>
    </citation>
    <scope>NUCLEOTIDE SEQUENCE [LARGE SCALE GENOMIC DNA]</scope>
    <source>
        <strain evidence="2 3">NBRC 101101</strain>
    </source>
</reference>